<evidence type="ECO:0000256" key="11">
    <source>
        <dbReference type="ARBA" id="ARBA00023002"/>
    </source>
</evidence>
<keyword evidence="9 15" id="KW-0521">NADP</keyword>
<evidence type="ECO:0000256" key="2">
    <source>
        <dbReference type="ARBA" id="ARBA00005076"/>
    </source>
</evidence>
<evidence type="ECO:0000256" key="3">
    <source>
        <dbReference type="ARBA" id="ARBA00005097"/>
    </source>
</evidence>
<dbReference type="EMBL" id="JAUSWG010000010">
    <property type="protein sequence ID" value="MDQ0557236.1"/>
    <property type="molecule type" value="Genomic_DNA"/>
</dbReference>
<dbReference type="CDD" id="cd02316">
    <property type="entry name" value="VcASADH2_like_N"/>
    <property type="match status" value="1"/>
</dbReference>
<feature type="binding site" evidence="15">
    <location>
        <position position="230"/>
    </location>
    <ligand>
        <name>substrate</name>
    </ligand>
</feature>
<comment type="pathway">
    <text evidence="1 15">Amino-acid biosynthesis; L-methionine biosynthesis via de novo pathway; L-homoserine from L-aspartate: step 2/3.</text>
</comment>
<protein>
    <recommendedName>
        <fullName evidence="6 15">Aspartate-semialdehyde dehydrogenase</fullName>
        <shortName evidence="15">ASA dehydrogenase</shortName>
        <shortName evidence="15">ASADH</shortName>
        <ecNumber evidence="6 15">1.2.1.11</ecNumber>
    </recommendedName>
    <alternativeName>
        <fullName evidence="15">Aspartate-beta-semialdehyde dehydrogenase</fullName>
    </alternativeName>
</protein>
<dbReference type="Pfam" id="PF01118">
    <property type="entry name" value="Semialdhyde_dh"/>
    <property type="match status" value="1"/>
</dbReference>
<feature type="active site" description="Proton acceptor" evidence="15">
    <location>
        <position position="237"/>
    </location>
</feature>
<feature type="binding site" evidence="15">
    <location>
        <position position="101"/>
    </location>
    <ligand>
        <name>phosphate</name>
        <dbReference type="ChEBI" id="CHEBI:43474"/>
    </ligand>
</feature>
<dbReference type="CDD" id="cd18131">
    <property type="entry name" value="ASADH_C_bac_euk_like"/>
    <property type="match status" value="1"/>
</dbReference>
<evidence type="ECO:0000259" key="16">
    <source>
        <dbReference type="SMART" id="SM00859"/>
    </source>
</evidence>
<dbReference type="Gene3D" id="3.40.50.720">
    <property type="entry name" value="NAD(P)-binding Rossmann-like Domain"/>
    <property type="match status" value="1"/>
</dbReference>
<evidence type="ECO:0000256" key="15">
    <source>
        <dbReference type="HAMAP-Rule" id="MF_02121"/>
    </source>
</evidence>
<feature type="domain" description="Semialdehyde dehydrogenase NAD-binding" evidence="16">
    <location>
        <begin position="5"/>
        <end position="121"/>
    </location>
</feature>
<reference evidence="17 18" key="1">
    <citation type="submission" date="2023-07" db="EMBL/GenBank/DDBJ databases">
        <title>Genomic Encyclopedia of Type Strains, Phase IV (KMG-IV): sequencing the most valuable type-strain genomes for metagenomic binning, comparative biology and taxonomic classification.</title>
        <authorList>
            <person name="Goeker M."/>
        </authorList>
    </citation>
    <scope>NUCLEOTIDE SEQUENCE [LARGE SCALE GENOMIC DNA]</scope>
    <source>
        <strain evidence="17 18">DSM 15049</strain>
    </source>
</reference>
<proteinExistence type="inferred from homology"/>
<evidence type="ECO:0000256" key="4">
    <source>
        <dbReference type="ARBA" id="ARBA00010584"/>
    </source>
</evidence>
<dbReference type="SUPFAM" id="SSF55347">
    <property type="entry name" value="Glyceraldehyde-3-phosphate dehydrogenase-like, C-terminal domain"/>
    <property type="match status" value="1"/>
</dbReference>
<evidence type="ECO:0000256" key="12">
    <source>
        <dbReference type="ARBA" id="ARBA00023154"/>
    </source>
</evidence>
<evidence type="ECO:0000256" key="7">
    <source>
        <dbReference type="ARBA" id="ARBA00022605"/>
    </source>
</evidence>
<dbReference type="InterPro" id="IPR012280">
    <property type="entry name" value="Semialdhyde_DH_dimer_dom"/>
</dbReference>
<dbReference type="InterPro" id="IPR000534">
    <property type="entry name" value="Semialdehyde_DH_NAD-bd"/>
</dbReference>
<keyword evidence="13 15" id="KW-0486">Methionine biosynthesis</keyword>
<evidence type="ECO:0000256" key="14">
    <source>
        <dbReference type="ARBA" id="ARBA00047891"/>
    </source>
</evidence>
<dbReference type="EC" id="1.2.1.11" evidence="6 15"/>
<dbReference type="Pfam" id="PF02774">
    <property type="entry name" value="Semialdhyde_dhC"/>
    <property type="match status" value="1"/>
</dbReference>
<accession>A0ABU0N243</accession>
<evidence type="ECO:0000313" key="17">
    <source>
        <dbReference type="EMBL" id="MDQ0557236.1"/>
    </source>
</evidence>
<dbReference type="PIRSF" id="PIRSF000148">
    <property type="entry name" value="ASA_dh"/>
    <property type="match status" value="1"/>
</dbReference>
<name>A0ABU0N243_9FIRM</name>
<feature type="active site" description="Acyl-thioester intermediate" evidence="15">
    <location>
        <position position="130"/>
    </location>
</feature>
<evidence type="ECO:0000313" key="18">
    <source>
        <dbReference type="Proteomes" id="UP001232584"/>
    </source>
</evidence>
<dbReference type="HAMAP" id="MF_02121">
    <property type="entry name" value="ASADH"/>
    <property type="match status" value="1"/>
</dbReference>
<comment type="caution">
    <text evidence="17">The sequence shown here is derived from an EMBL/GenBank/DDBJ whole genome shotgun (WGS) entry which is preliminary data.</text>
</comment>
<dbReference type="InterPro" id="IPR036291">
    <property type="entry name" value="NAD(P)-bd_dom_sf"/>
</dbReference>
<feature type="binding site" evidence="15">
    <location>
        <position position="178"/>
    </location>
    <ligand>
        <name>NADP(+)</name>
        <dbReference type="ChEBI" id="CHEBI:58349"/>
    </ligand>
</feature>
<comment type="function">
    <text evidence="15">Catalyzes the NADPH-dependent formation of L-aspartate-semialdehyde (L-ASA) by the reductive dephosphorylation of L-aspartyl-4-phosphate.</text>
</comment>
<dbReference type="NCBIfam" id="NF011456">
    <property type="entry name" value="PRK14874.1"/>
    <property type="match status" value="1"/>
</dbReference>
<dbReference type="InterPro" id="IPR012080">
    <property type="entry name" value="Asp_semialdehyde_DH"/>
</dbReference>
<evidence type="ECO:0000256" key="1">
    <source>
        <dbReference type="ARBA" id="ARBA00005021"/>
    </source>
</evidence>
<evidence type="ECO:0000256" key="6">
    <source>
        <dbReference type="ARBA" id="ARBA00013120"/>
    </source>
</evidence>
<comment type="pathway">
    <text evidence="3 15">Amino-acid biosynthesis; L-threonine biosynthesis; L-threonine from L-aspartate: step 2/5.</text>
</comment>
<evidence type="ECO:0000256" key="5">
    <source>
        <dbReference type="ARBA" id="ARBA00011738"/>
    </source>
</evidence>
<comment type="catalytic activity">
    <reaction evidence="14 15">
        <text>L-aspartate 4-semialdehyde + phosphate + NADP(+) = 4-phospho-L-aspartate + NADPH + H(+)</text>
        <dbReference type="Rhea" id="RHEA:24284"/>
        <dbReference type="ChEBI" id="CHEBI:15378"/>
        <dbReference type="ChEBI" id="CHEBI:43474"/>
        <dbReference type="ChEBI" id="CHEBI:57535"/>
        <dbReference type="ChEBI" id="CHEBI:57783"/>
        <dbReference type="ChEBI" id="CHEBI:58349"/>
        <dbReference type="ChEBI" id="CHEBI:537519"/>
        <dbReference type="EC" id="1.2.1.11"/>
    </reaction>
</comment>
<keyword evidence="18" id="KW-1185">Reference proteome</keyword>
<dbReference type="SUPFAM" id="SSF51735">
    <property type="entry name" value="NAD(P)-binding Rossmann-fold domains"/>
    <property type="match status" value="1"/>
</dbReference>
<dbReference type="NCBIfam" id="TIGR01296">
    <property type="entry name" value="asd_B"/>
    <property type="match status" value="1"/>
</dbReference>
<dbReference type="InterPro" id="IPR005986">
    <property type="entry name" value="Asp_semialdehyde_DH_beta"/>
</dbReference>
<comment type="subunit">
    <text evidence="5 15">Homodimer.</text>
</comment>
<evidence type="ECO:0000256" key="13">
    <source>
        <dbReference type="ARBA" id="ARBA00023167"/>
    </source>
</evidence>
<dbReference type="SMART" id="SM00859">
    <property type="entry name" value="Semialdhyde_dh"/>
    <property type="match status" value="1"/>
</dbReference>
<comment type="pathway">
    <text evidence="2 15">Amino-acid biosynthesis; L-lysine biosynthesis via DAP pathway; (S)-tetrahydrodipicolinate from L-aspartate: step 2/4.</text>
</comment>
<keyword evidence="12 15" id="KW-0457">Lysine biosynthesis</keyword>
<keyword evidence="10 15" id="KW-0220">Diaminopimelate biosynthesis</keyword>
<dbReference type="Gene3D" id="3.30.360.10">
    <property type="entry name" value="Dihydrodipicolinate Reductase, domain 2"/>
    <property type="match status" value="1"/>
</dbReference>
<comment type="caution">
    <text evidence="15">Lacks conserved residue(s) required for the propagation of feature annotation.</text>
</comment>
<feature type="binding site" evidence="15">
    <location>
        <begin position="12"/>
        <end position="15"/>
    </location>
    <ligand>
        <name>NADP(+)</name>
        <dbReference type="ChEBI" id="CHEBI:58349"/>
    </ligand>
</feature>
<dbReference type="PANTHER" id="PTHR46278:SF2">
    <property type="entry name" value="ASPARTATE-SEMIALDEHYDE DEHYDROGENASE"/>
    <property type="match status" value="1"/>
</dbReference>
<dbReference type="GO" id="GO:0004073">
    <property type="term" value="F:aspartate-semialdehyde dehydrogenase activity"/>
    <property type="evidence" value="ECO:0007669"/>
    <property type="project" value="UniProtKB-EC"/>
</dbReference>
<comment type="similarity">
    <text evidence="4 15">Belongs to the aspartate-semialdehyde dehydrogenase family.</text>
</comment>
<evidence type="ECO:0000256" key="10">
    <source>
        <dbReference type="ARBA" id="ARBA00022915"/>
    </source>
</evidence>
<gene>
    <name evidence="15" type="primary">asd</name>
    <name evidence="17" type="ORF">QOZ92_002362</name>
</gene>
<organism evidence="17 18">
    <name type="scientific">Paraclostridium ghonii</name>
    <dbReference type="NCBI Taxonomy" id="29358"/>
    <lineage>
        <taxon>Bacteria</taxon>
        <taxon>Bacillati</taxon>
        <taxon>Bacillota</taxon>
        <taxon>Clostridia</taxon>
        <taxon>Peptostreptococcales</taxon>
        <taxon>Peptostreptococcaceae</taxon>
        <taxon>Paraclostridium</taxon>
    </lineage>
</organism>
<dbReference type="PANTHER" id="PTHR46278">
    <property type="entry name" value="DEHYDROGENASE, PUTATIVE-RELATED"/>
    <property type="match status" value="1"/>
</dbReference>
<feature type="binding site" evidence="15">
    <location>
        <begin position="40"/>
        <end position="41"/>
    </location>
    <ligand>
        <name>NADP(+)</name>
        <dbReference type="ChEBI" id="CHEBI:58349"/>
    </ligand>
</feature>
<dbReference type="Proteomes" id="UP001232584">
    <property type="component" value="Unassembled WGS sequence"/>
</dbReference>
<sequence length="332" mass="36833">MIKVNVAIVGATGMVGRTFLKVLEERNFPIDNLYLFSSARSAGSKVEFAGKEYTVEELNENSFDRDIQIALFSAGGSISEKYAPIAASKGVVVVDNSSAWRMDENVPLVVPEVNPEAVKDHKGIIANPNCSTIQAMVPLKPLHDKYKIKRIVYSTYQAVSGSGVKGSKDLEDGIKGLPNQFYPHPIAYNCLPHIDVFMENGYTKEEMKMINETMKILNDYNLKITATTVRVPVVNGHSESVNVEFEKDFEIDELKNLLANFEGLELVDDIANNVYPTAFELSGRDEVFVGRIRRDFSVDSGINMWVVADNIRKGAATNAVQIAELLLKYDLV</sequence>
<feature type="binding site" evidence="15">
    <location>
        <position position="310"/>
    </location>
    <ligand>
        <name>NADP(+)</name>
        <dbReference type="ChEBI" id="CHEBI:58349"/>
    </ligand>
</feature>
<feature type="binding site" evidence="15">
    <location>
        <begin position="160"/>
        <end position="161"/>
    </location>
    <ligand>
        <name>NADP(+)</name>
        <dbReference type="ChEBI" id="CHEBI:58349"/>
    </ligand>
</feature>
<evidence type="ECO:0000256" key="9">
    <source>
        <dbReference type="ARBA" id="ARBA00022857"/>
    </source>
</evidence>
<dbReference type="RefSeq" id="WP_307508028.1">
    <property type="nucleotide sequence ID" value="NZ_BAAACE010000005.1"/>
</dbReference>
<keyword evidence="8 15" id="KW-0791">Threonine biosynthesis</keyword>
<feature type="binding site" evidence="15">
    <location>
        <position position="157"/>
    </location>
    <ligand>
        <name>substrate</name>
    </ligand>
</feature>
<keyword evidence="11 15" id="KW-0560">Oxidoreductase</keyword>
<keyword evidence="7 15" id="KW-0028">Amino-acid biosynthesis</keyword>
<evidence type="ECO:0000256" key="8">
    <source>
        <dbReference type="ARBA" id="ARBA00022697"/>
    </source>
</evidence>